<dbReference type="InterPro" id="IPR029016">
    <property type="entry name" value="GAF-like_dom_sf"/>
</dbReference>
<reference evidence="2 3" key="1">
    <citation type="submission" date="2020-11" db="EMBL/GenBank/DDBJ databases">
        <title>A novel isolate from a Black sea contaminated sediment with potential to produce alkanes: Plantactinospora alkalitolerans sp. nov.</title>
        <authorList>
            <person name="Carro L."/>
            <person name="Veyisoglu A."/>
            <person name="Guven K."/>
            <person name="Schumann P."/>
            <person name="Klenk H.-P."/>
            <person name="Sahin N."/>
        </authorList>
    </citation>
    <scope>NUCLEOTIDE SEQUENCE [LARGE SCALE GENOMIC DNA]</scope>
    <source>
        <strain evidence="2 3">S1510</strain>
    </source>
</reference>
<keyword evidence="3" id="KW-1185">Reference proteome</keyword>
<dbReference type="Gene3D" id="3.30.450.40">
    <property type="match status" value="1"/>
</dbReference>
<dbReference type="EMBL" id="JADPUN010000199">
    <property type="protein sequence ID" value="MBF9131538.1"/>
    <property type="molecule type" value="Genomic_DNA"/>
</dbReference>
<protein>
    <submittedName>
        <fullName evidence="2">GAF domain-containing protein</fullName>
    </submittedName>
</protein>
<evidence type="ECO:0000259" key="1">
    <source>
        <dbReference type="Pfam" id="PF01590"/>
    </source>
</evidence>
<organism evidence="2 3">
    <name type="scientific">Plantactinospora alkalitolerans</name>
    <dbReference type="NCBI Taxonomy" id="2789879"/>
    <lineage>
        <taxon>Bacteria</taxon>
        <taxon>Bacillati</taxon>
        <taxon>Actinomycetota</taxon>
        <taxon>Actinomycetes</taxon>
        <taxon>Micromonosporales</taxon>
        <taxon>Micromonosporaceae</taxon>
        <taxon>Plantactinospora</taxon>
    </lineage>
</organism>
<feature type="domain" description="GAF" evidence="1">
    <location>
        <begin position="2"/>
        <end position="134"/>
    </location>
</feature>
<sequence>MRDTVDLARILFGADAAFAAVIDQDTGGLILDTVSGDGVWHPAQGQLPVDAGIAGWVVSSGHAVLANGTGSTTEFPSEPVSRAGYVPGRVMAAPLVRDGHCLGVIEVLGPGGPVNDPRDLDLLVLLADQAAQRLPSR</sequence>
<dbReference type="Proteomes" id="UP000638560">
    <property type="component" value="Unassembled WGS sequence"/>
</dbReference>
<dbReference type="Pfam" id="PF01590">
    <property type="entry name" value="GAF"/>
    <property type="match status" value="1"/>
</dbReference>
<name>A0ABS0GZ94_9ACTN</name>
<proteinExistence type="predicted"/>
<dbReference type="SUPFAM" id="SSF55781">
    <property type="entry name" value="GAF domain-like"/>
    <property type="match status" value="1"/>
</dbReference>
<evidence type="ECO:0000313" key="3">
    <source>
        <dbReference type="Proteomes" id="UP000638560"/>
    </source>
</evidence>
<dbReference type="RefSeq" id="WP_196203072.1">
    <property type="nucleotide sequence ID" value="NZ_JADPUN010000199.1"/>
</dbReference>
<accession>A0ABS0GZ94</accession>
<dbReference type="InterPro" id="IPR003018">
    <property type="entry name" value="GAF"/>
</dbReference>
<gene>
    <name evidence="2" type="ORF">I0C86_21605</name>
</gene>
<comment type="caution">
    <text evidence="2">The sequence shown here is derived from an EMBL/GenBank/DDBJ whole genome shotgun (WGS) entry which is preliminary data.</text>
</comment>
<evidence type="ECO:0000313" key="2">
    <source>
        <dbReference type="EMBL" id="MBF9131538.1"/>
    </source>
</evidence>